<keyword evidence="1" id="KW-0479">Metal-binding</keyword>
<sequence length="479" mass="54796">MNLNLSVNPTHAAFNGAACLSCMIPNDGTLVACSACKHAKYCNKTCQKKDWKEHKVVCKVLQSFQRMLESLFEDDNFDLLDMNMKRLGRMGLIEKFGYFKRLMDTRHLKESPVGELARMLQFPHNVSDKAWTLAKNLVQFSPCCSICDKTKYEQDIIEMNNPTIAKTSWKSCPTCKFGWSCSDHFDEYQQKHTPEICKTYVESVMIERFRYNHVANEGDTFLFLPQTTLSEPFKQFPKSWDEFFQIRCPQQYGMKKNYPNEFFPAATFQLSQAVTCLYGMYAHDKKFFTTAEHLTIHVVGAAQAFELEGGAPSCVWEEIMHCLPSVKKMNVFFIGPDSPSIGQKVELQCCPVCVGKGRTRSVTFSKMTYHDYFNDNGGSSSVKPDFVVAYNTGMYEEYTESWKESLKVMIDLDVPCIFTSYDENEAIADFDVLGEVNARTLTDAPVKHPFSADFPVIDLSEVDKFFQASMYSICFRGRK</sequence>
<dbReference type="Pfam" id="PF20179">
    <property type="entry name" value="MSS51_C"/>
    <property type="match status" value="1"/>
</dbReference>
<organism evidence="6">
    <name type="scientific">Chaetoceros debilis</name>
    <dbReference type="NCBI Taxonomy" id="122233"/>
    <lineage>
        <taxon>Eukaryota</taxon>
        <taxon>Sar</taxon>
        <taxon>Stramenopiles</taxon>
        <taxon>Ochrophyta</taxon>
        <taxon>Bacillariophyta</taxon>
        <taxon>Coscinodiscophyceae</taxon>
        <taxon>Chaetocerotophycidae</taxon>
        <taxon>Chaetocerotales</taxon>
        <taxon>Chaetocerotaceae</taxon>
        <taxon>Chaetoceros</taxon>
    </lineage>
</organism>
<proteinExistence type="predicted"/>
<evidence type="ECO:0000259" key="5">
    <source>
        <dbReference type="PROSITE" id="PS50865"/>
    </source>
</evidence>
<dbReference type="PANTHER" id="PTHR28069">
    <property type="entry name" value="GH20023P"/>
    <property type="match status" value="1"/>
</dbReference>
<dbReference type="InterPro" id="IPR002893">
    <property type="entry name" value="Znf_MYND"/>
</dbReference>
<dbReference type="PANTHER" id="PTHR28069:SF2">
    <property type="entry name" value="GH20023P"/>
    <property type="match status" value="1"/>
</dbReference>
<dbReference type="InterPro" id="IPR046824">
    <property type="entry name" value="Mss51-like_C"/>
</dbReference>
<name>A0A7S3PVL0_9STRA</name>
<evidence type="ECO:0000256" key="1">
    <source>
        <dbReference type="ARBA" id="ARBA00022723"/>
    </source>
</evidence>
<dbReference type="Pfam" id="PF01753">
    <property type="entry name" value="zf-MYND"/>
    <property type="match status" value="1"/>
</dbReference>
<gene>
    <name evidence="6" type="ORF">CDEB00056_LOCUS1577</name>
</gene>
<evidence type="ECO:0000256" key="3">
    <source>
        <dbReference type="ARBA" id="ARBA00022833"/>
    </source>
</evidence>
<dbReference type="PROSITE" id="PS01360">
    <property type="entry name" value="ZF_MYND_1"/>
    <property type="match status" value="1"/>
</dbReference>
<dbReference type="AlphaFoldDB" id="A0A7S3PVL0"/>
<evidence type="ECO:0000256" key="4">
    <source>
        <dbReference type="PROSITE-ProRule" id="PRU00134"/>
    </source>
</evidence>
<keyword evidence="3" id="KW-0862">Zinc</keyword>
<dbReference type="Gene3D" id="6.10.140.2220">
    <property type="match status" value="1"/>
</dbReference>
<keyword evidence="2 4" id="KW-0863">Zinc-finger</keyword>
<evidence type="ECO:0000313" key="6">
    <source>
        <dbReference type="EMBL" id="CAE0456736.1"/>
    </source>
</evidence>
<dbReference type="EMBL" id="HBIO01002186">
    <property type="protein sequence ID" value="CAE0456736.1"/>
    <property type="molecule type" value="Transcribed_RNA"/>
</dbReference>
<dbReference type="GO" id="GO:0008270">
    <property type="term" value="F:zinc ion binding"/>
    <property type="evidence" value="ECO:0007669"/>
    <property type="project" value="UniProtKB-KW"/>
</dbReference>
<dbReference type="PROSITE" id="PS50865">
    <property type="entry name" value="ZF_MYND_2"/>
    <property type="match status" value="1"/>
</dbReference>
<protein>
    <recommendedName>
        <fullName evidence="5">MYND-type domain-containing protein</fullName>
    </recommendedName>
</protein>
<accession>A0A7S3PVL0</accession>
<reference evidence="6" key="1">
    <citation type="submission" date="2021-01" db="EMBL/GenBank/DDBJ databases">
        <authorList>
            <person name="Corre E."/>
            <person name="Pelletier E."/>
            <person name="Niang G."/>
            <person name="Scheremetjew M."/>
            <person name="Finn R."/>
            <person name="Kale V."/>
            <person name="Holt S."/>
            <person name="Cochrane G."/>
            <person name="Meng A."/>
            <person name="Brown T."/>
            <person name="Cohen L."/>
        </authorList>
    </citation>
    <scope>NUCLEOTIDE SEQUENCE</scope>
    <source>
        <strain evidence="6">MM31A-1</strain>
    </source>
</reference>
<evidence type="ECO:0000256" key="2">
    <source>
        <dbReference type="ARBA" id="ARBA00022771"/>
    </source>
</evidence>
<feature type="domain" description="MYND-type" evidence="5">
    <location>
        <begin position="19"/>
        <end position="58"/>
    </location>
</feature>
<dbReference type="SUPFAM" id="SSF144232">
    <property type="entry name" value="HIT/MYND zinc finger-like"/>
    <property type="match status" value="1"/>
</dbReference>